<proteinExistence type="predicted"/>
<evidence type="ECO:0000256" key="1">
    <source>
        <dbReference type="SAM" id="Phobius"/>
    </source>
</evidence>
<name>G0TWE0_TRYVY</name>
<keyword evidence="1" id="KW-0472">Membrane</keyword>
<keyword evidence="1" id="KW-0812">Transmembrane</keyword>
<protein>
    <submittedName>
        <fullName evidence="2">Uncharacterized protein</fullName>
    </submittedName>
</protein>
<feature type="transmembrane region" description="Helical" evidence="1">
    <location>
        <begin position="84"/>
        <end position="108"/>
    </location>
</feature>
<dbReference type="AlphaFoldDB" id="G0TWE0"/>
<organism evidence="2">
    <name type="scientific">Trypanosoma vivax (strain Y486)</name>
    <dbReference type="NCBI Taxonomy" id="1055687"/>
    <lineage>
        <taxon>Eukaryota</taxon>
        <taxon>Discoba</taxon>
        <taxon>Euglenozoa</taxon>
        <taxon>Kinetoplastea</taxon>
        <taxon>Metakinetoplastina</taxon>
        <taxon>Trypanosomatida</taxon>
        <taxon>Trypanosomatidae</taxon>
        <taxon>Trypanosoma</taxon>
        <taxon>Duttonella</taxon>
    </lineage>
</organism>
<evidence type="ECO:0000313" key="2">
    <source>
        <dbReference type="EMBL" id="CCC48278.1"/>
    </source>
</evidence>
<accession>G0TWE0</accession>
<dbReference type="VEuPathDB" id="TriTrypDB:TvY486_0600690"/>
<sequence length="109" mass="12819">MPLFVCVYKCKETPLVPGEAVALRLFPCLTFFNYLSLVFEYHSMFSNSFSLSFPSSFFVSSYQCIFVSEKVGHRRKVLDRLYRTYFFSLLLLLLLLQLTPFGFSFLFLF</sequence>
<reference evidence="2" key="1">
    <citation type="journal article" date="2012" name="Proc. Natl. Acad. Sci. U.S.A.">
        <title>Antigenic diversity is generated by distinct evolutionary mechanisms in African trypanosome species.</title>
        <authorList>
            <person name="Jackson A.P."/>
            <person name="Berry A."/>
            <person name="Aslett M."/>
            <person name="Allison H.C."/>
            <person name="Burton P."/>
            <person name="Vavrova-Anderson J."/>
            <person name="Brown R."/>
            <person name="Browne H."/>
            <person name="Corton N."/>
            <person name="Hauser H."/>
            <person name="Gamble J."/>
            <person name="Gilderthorp R."/>
            <person name="Marcello L."/>
            <person name="McQuillan J."/>
            <person name="Otto T.D."/>
            <person name="Quail M.A."/>
            <person name="Sanders M.J."/>
            <person name="van Tonder A."/>
            <person name="Ginger M.L."/>
            <person name="Field M.C."/>
            <person name="Barry J.D."/>
            <person name="Hertz-Fowler C."/>
            <person name="Berriman M."/>
        </authorList>
    </citation>
    <scope>NUCLEOTIDE SEQUENCE</scope>
    <source>
        <strain evidence="2">Y486</strain>
    </source>
</reference>
<dbReference type="EMBL" id="HE573022">
    <property type="protein sequence ID" value="CCC48278.1"/>
    <property type="molecule type" value="Genomic_DNA"/>
</dbReference>
<feature type="transmembrane region" description="Helical" evidence="1">
    <location>
        <begin position="21"/>
        <end position="39"/>
    </location>
</feature>
<keyword evidence="1" id="KW-1133">Transmembrane helix</keyword>
<gene>
    <name evidence="2" type="ORF">TVY486_0600690</name>
</gene>